<evidence type="ECO:0000256" key="6">
    <source>
        <dbReference type="ARBA" id="ARBA00022989"/>
    </source>
</evidence>
<keyword evidence="4 9" id="KW-0808">Transferase</keyword>
<comment type="subcellular location">
    <subcellularLocation>
        <location evidence="1">Cell membrane</location>
        <topology evidence="1">Multi-pass membrane protein</topology>
    </subcellularLocation>
</comment>
<evidence type="ECO:0000256" key="7">
    <source>
        <dbReference type="ARBA" id="ARBA00023136"/>
    </source>
</evidence>
<keyword evidence="6 10" id="KW-1133">Transmembrane helix</keyword>
<feature type="transmembrane region" description="Helical" evidence="10">
    <location>
        <begin position="34"/>
        <end position="60"/>
    </location>
</feature>
<comment type="similarity">
    <text evidence="2 9">Belongs to the membrane-bound acyltransferase family.</text>
</comment>
<evidence type="ECO:0000256" key="9">
    <source>
        <dbReference type="PIRNR" id="PIRNR016636"/>
    </source>
</evidence>
<evidence type="ECO:0000256" key="4">
    <source>
        <dbReference type="ARBA" id="ARBA00022679"/>
    </source>
</evidence>
<dbReference type="PIRSF" id="PIRSF016636">
    <property type="entry name" value="AlgI_DltB"/>
    <property type="match status" value="1"/>
</dbReference>
<dbReference type="GO" id="GO:0005886">
    <property type="term" value="C:plasma membrane"/>
    <property type="evidence" value="ECO:0007669"/>
    <property type="project" value="UniProtKB-SubCell"/>
</dbReference>
<dbReference type="STRING" id="478744.SAMN05444359_11952"/>
<feature type="transmembrane region" description="Helical" evidence="10">
    <location>
        <begin position="308"/>
        <end position="331"/>
    </location>
</feature>
<evidence type="ECO:0000313" key="11">
    <source>
        <dbReference type="EMBL" id="SEQ93200.1"/>
    </source>
</evidence>
<gene>
    <name evidence="11" type="ORF">SAMN05444359_11952</name>
</gene>
<dbReference type="InterPro" id="IPR051085">
    <property type="entry name" value="MB_O-acyltransferase"/>
</dbReference>
<organism evidence="11 12">
    <name type="scientific">Neolewinella agarilytica</name>
    <dbReference type="NCBI Taxonomy" id="478744"/>
    <lineage>
        <taxon>Bacteria</taxon>
        <taxon>Pseudomonadati</taxon>
        <taxon>Bacteroidota</taxon>
        <taxon>Saprospiria</taxon>
        <taxon>Saprospirales</taxon>
        <taxon>Lewinellaceae</taxon>
        <taxon>Neolewinella</taxon>
    </lineage>
</organism>
<dbReference type="AlphaFoldDB" id="A0A1H9K285"/>
<dbReference type="PIRSF" id="PIRSF500217">
    <property type="entry name" value="AlgI"/>
    <property type="match status" value="1"/>
</dbReference>
<dbReference type="PANTHER" id="PTHR13285:SF23">
    <property type="entry name" value="TEICHOIC ACID D-ALANYLTRANSFERASE"/>
    <property type="match status" value="1"/>
</dbReference>
<evidence type="ECO:0000256" key="1">
    <source>
        <dbReference type="ARBA" id="ARBA00004651"/>
    </source>
</evidence>
<dbReference type="OrthoDB" id="9805788at2"/>
<proteinExistence type="inferred from homology"/>
<dbReference type="EMBL" id="FOFB01000019">
    <property type="protein sequence ID" value="SEQ93200.1"/>
    <property type="molecule type" value="Genomic_DNA"/>
</dbReference>
<evidence type="ECO:0000256" key="8">
    <source>
        <dbReference type="ARBA" id="ARBA00023315"/>
    </source>
</evidence>
<evidence type="ECO:0000256" key="5">
    <source>
        <dbReference type="ARBA" id="ARBA00022692"/>
    </source>
</evidence>
<dbReference type="GO" id="GO:0016746">
    <property type="term" value="F:acyltransferase activity"/>
    <property type="evidence" value="ECO:0007669"/>
    <property type="project" value="UniProtKB-KW"/>
</dbReference>
<keyword evidence="7 9" id="KW-0472">Membrane</keyword>
<evidence type="ECO:0000256" key="3">
    <source>
        <dbReference type="ARBA" id="ARBA00022475"/>
    </source>
</evidence>
<feature type="transmembrane region" description="Helical" evidence="10">
    <location>
        <begin position="72"/>
        <end position="95"/>
    </location>
</feature>
<keyword evidence="3 9" id="KW-1003">Cell membrane</keyword>
<dbReference type="InterPro" id="IPR024194">
    <property type="entry name" value="Ac/AlaTfrase_AlgI/DltB"/>
</dbReference>
<dbReference type="GO" id="GO:0042121">
    <property type="term" value="P:alginic acid biosynthetic process"/>
    <property type="evidence" value="ECO:0007669"/>
    <property type="project" value="InterPro"/>
</dbReference>
<evidence type="ECO:0000313" key="12">
    <source>
        <dbReference type="Proteomes" id="UP000199021"/>
    </source>
</evidence>
<dbReference type="FunCoup" id="A0A1H9K285">
    <property type="interactions" value="99"/>
</dbReference>
<dbReference type="Proteomes" id="UP000199021">
    <property type="component" value="Unassembled WGS sequence"/>
</dbReference>
<keyword evidence="5 10" id="KW-0812">Transmembrane</keyword>
<feature type="transmembrane region" description="Helical" evidence="10">
    <location>
        <begin position="446"/>
        <end position="464"/>
    </location>
</feature>
<evidence type="ECO:0000256" key="2">
    <source>
        <dbReference type="ARBA" id="ARBA00010323"/>
    </source>
</evidence>
<evidence type="ECO:0000256" key="10">
    <source>
        <dbReference type="SAM" id="Phobius"/>
    </source>
</evidence>
<protein>
    <submittedName>
        <fullName evidence="11">Alginate O-acetyltransferase complex protein AlgI</fullName>
    </submittedName>
</protein>
<dbReference type="PANTHER" id="PTHR13285">
    <property type="entry name" value="ACYLTRANSFERASE"/>
    <property type="match status" value="1"/>
</dbReference>
<dbReference type="InterPro" id="IPR028362">
    <property type="entry name" value="AlgI"/>
</dbReference>
<keyword evidence="12" id="KW-1185">Reference proteome</keyword>
<dbReference type="InParanoid" id="A0A1H9K285"/>
<dbReference type="InterPro" id="IPR004299">
    <property type="entry name" value="MBOAT_fam"/>
</dbReference>
<reference evidence="12" key="1">
    <citation type="submission" date="2016-10" db="EMBL/GenBank/DDBJ databases">
        <authorList>
            <person name="Varghese N."/>
            <person name="Submissions S."/>
        </authorList>
    </citation>
    <scope>NUCLEOTIDE SEQUENCE [LARGE SCALE GENOMIC DNA]</scope>
    <source>
        <strain evidence="12">DSM 24740</strain>
    </source>
</reference>
<accession>A0A1H9K285</accession>
<dbReference type="Pfam" id="PF03062">
    <property type="entry name" value="MBOAT"/>
    <property type="match status" value="1"/>
</dbReference>
<feature type="transmembrane region" description="Helical" evidence="10">
    <location>
        <begin position="351"/>
        <end position="372"/>
    </location>
</feature>
<feature type="transmembrane region" description="Helical" evidence="10">
    <location>
        <begin position="115"/>
        <end position="133"/>
    </location>
</feature>
<keyword evidence="8 9" id="KW-0012">Acyltransferase</keyword>
<sequence length="476" mass="54115">MLFSSLIFLWLALPIIWSGSLLLPKVARNGWLLLMSLLVYAWGGVSYTGVLLFSIVMNYGVGLQLHRSTKKLWLAAGIVVNLGTLAYFKYAAFAVGEANDLLRLLAIPTFELPRIALPLGISFYTFQAISYLVDTYRGTTEAQRNPFRLGLYISFFPQLIAGPIVRYKDMNQQIDQRSISWDKTAEGLQRFLYGLAKKVLIANTLAAVVEEIFALDFATMDAFTAWAGVLLYAGQIYYDFSGYSDMAIGLGLLFGFRIPENFNFPYASKSIREFWRRWHITLGAWFRDYLYVPLGGSRGGEWRTMRNLLLVFLATGIWHGAAWAFVIWGLWHGLFIVLERQRWWPLENVPYAFLVVLIGWVLFRTESVALSLDYYTAMLGLSTTTVPFDWAFYWDRELTVVSLVAVLLGWPWGKWLFSGTSTDIPESVSGTSTDVPEKLPGTFTQILQITLLLTLFLLSTNALVNNSLNPFIYFRF</sequence>
<dbReference type="RefSeq" id="WP_090170478.1">
    <property type="nucleotide sequence ID" value="NZ_FOFB01000019.1"/>
</dbReference>
<name>A0A1H9K285_9BACT</name>